<dbReference type="EMBL" id="JABDTM020018569">
    <property type="protein sequence ID" value="KAH0817941.1"/>
    <property type="molecule type" value="Genomic_DNA"/>
</dbReference>
<comment type="caution">
    <text evidence="2">The sequence shown here is derived from an EMBL/GenBank/DDBJ whole genome shotgun (WGS) entry which is preliminary data.</text>
</comment>
<name>A0A8J6LMA0_TENMO</name>
<evidence type="ECO:0000256" key="1">
    <source>
        <dbReference type="SAM" id="MobiDB-lite"/>
    </source>
</evidence>
<evidence type="ECO:0000313" key="3">
    <source>
        <dbReference type="Proteomes" id="UP000719412"/>
    </source>
</evidence>
<accession>A0A8J6LMA0</accession>
<reference evidence="2" key="2">
    <citation type="submission" date="2021-08" db="EMBL/GenBank/DDBJ databases">
        <authorList>
            <person name="Eriksson T."/>
        </authorList>
    </citation>
    <scope>NUCLEOTIDE SEQUENCE</scope>
    <source>
        <strain evidence="2">Stoneville</strain>
        <tissue evidence="2">Whole head</tissue>
    </source>
</reference>
<organism evidence="2 3">
    <name type="scientific">Tenebrio molitor</name>
    <name type="common">Yellow mealworm beetle</name>
    <dbReference type="NCBI Taxonomy" id="7067"/>
    <lineage>
        <taxon>Eukaryota</taxon>
        <taxon>Metazoa</taxon>
        <taxon>Ecdysozoa</taxon>
        <taxon>Arthropoda</taxon>
        <taxon>Hexapoda</taxon>
        <taxon>Insecta</taxon>
        <taxon>Pterygota</taxon>
        <taxon>Neoptera</taxon>
        <taxon>Endopterygota</taxon>
        <taxon>Coleoptera</taxon>
        <taxon>Polyphaga</taxon>
        <taxon>Cucujiformia</taxon>
        <taxon>Tenebrionidae</taxon>
        <taxon>Tenebrio</taxon>
    </lineage>
</organism>
<dbReference type="Proteomes" id="UP000719412">
    <property type="component" value="Unassembled WGS sequence"/>
</dbReference>
<proteinExistence type="predicted"/>
<keyword evidence="3" id="KW-1185">Reference proteome</keyword>
<dbReference type="AlphaFoldDB" id="A0A8J6LMA0"/>
<protein>
    <submittedName>
        <fullName evidence="2">Uncharacterized protein</fullName>
    </submittedName>
</protein>
<feature type="region of interest" description="Disordered" evidence="1">
    <location>
        <begin position="100"/>
        <end position="129"/>
    </location>
</feature>
<reference evidence="2" key="1">
    <citation type="journal article" date="2020" name="J Insects Food Feed">
        <title>The yellow mealworm (Tenebrio molitor) genome: a resource for the emerging insects as food and feed industry.</title>
        <authorList>
            <person name="Eriksson T."/>
            <person name="Andere A."/>
            <person name="Kelstrup H."/>
            <person name="Emery V."/>
            <person name="Picard C."/>
        </authorList>
    </citation>
    <scope>NUCLEOTIDE SEQUENCE</scope>
    <source>
        <strain evidence="2">Stoneville</strain>
        <tissue evidence="2">Whole head</tissue>
    </source>
</reference>
<sequence>MAALFLYFDSPVFVRLIPNSFCAPAGGGDAGGDAAHPLIAIPSMTAGVLHRGLIDNSPYSKRDFDVSPIPDIQPGPPTTRPNIIPVIRLKLPLRARKMEDSGLPGKIRTPPRTEAADVDEARPALLSRR</sequence>
<gene>
    <name evidence="2" type="ORF">GEV33_004851</name>
</gene>
<evidence type="ECO:0000313" key="2">
    <source>
        <dbReference type="EMBL" id="KAH0817941.1"/>
    </source>
</evidence>